<dbReference type="PANTHER" id="PTHR45784">
    <property type="entry name" value="C-TYPE LECTIN DOMAIN FAMILY 20 MEMBER A-RELATED"/>
    <property type="match status" value="1"/>
</dbReference>
<dbReference type="Ensembl" id="ENSPKIT00000020236.1">
    <property type="protein sequence ID" value="ENSPKIP00000039236.1"/>
    <property type="gene ID" value="ENSPKIG00000016668.1"/>
</dbReference>
<reference evidence="2" key="1">
    <citation type="submission" date="2025-08" db="UniProtKB">
        <authorList>
            <consortium name="Ensembl"/>
        </authorList>
    </citation>
    <scope>IDENTIFICATION</scope>
</reference>
<evidence type="ECO:0000313" key="2">
    <source>
        <dbReference type="Ensembl" id="ENSPKIP00000039236.1"/>
    </source>
</evidence>
<dbReference type="InterPro" id="IPR016186">
    <property type="entry name" value="C-type_lectin-like/link_sf"/>
</dbReference>
<evidence type="ECO:0000313" key="3">
    <source>
        <dbReference type="Proteomes" id="UP000261540"/>
    </source>
</evidence>
<dbReference type="SMART" id="SM00034">
    <property type="entry name" value="CLECT"/>
    <property type="match status" value="1"/>
</dbReference>
<dbReference type="Proteomes" id="UP000261540">
    <property type="component" value="Unplaced"/>
</dbReference>
<feature type="domain" description="C-type lectin" evidence="1">
    <location>
        <begin position="38"/>
        <end position="147"/>
    </location>
</feature>
<dbReference type="Gene3D" id="3.10.100.10">
    <property type="entry name" value="Mannose-Binding Protein A, subunit A"/>
    <property type="match status" value="1"/>
</dbReference>
<dbReference type="InterPro" id="IPR001304">
    <property type="entry name" value="C-type_lectin-like"/>
</dbReference>
<evidence type="ECO:0000259" key="1">
    <source>
        <dbReference type="PROSITE" id="PS50041"/>
    </source>
</evidence>
<dbReference type="STRING" id="1676925.ENSPKIP00000039236"/>
<reference evidence="2" key="2">
    <citation type="submission" date="2025-09" db="UniProtKB">
        <authorList>
            <consortium name="Ensembl"/>
        </authorList>
    </citation>
    <scope>IDENTIFICATION</scope>
</reference>
<proteinExistence type="predicted"/>
<dbReference type="GeneTree" id="ENSGT00940000163911"/>
<organism evidence="2 3">
    <name type="scientific">Paramormyrops kingsleyae</name>
    <dbReference type="NCBI Taxonomy" id="1676925"/>
    <lineage>
        <taxon>Eukaryota</taxon>
        <taxon>Metazoa</taxon>
        <taxon>Chordata</taxon>
        <taxon>Craniata</taxon>
        <taxon>Vertebrata</taxon>
        <taxon>Euteleostomi</taxon>
        <taxon>Actinopterygii</taxon>
        <taxon>Neopterygii</taxon>
        <taxon>Teleostei</taxon>
        <taxon>Osteoglossocephala</taxon>
        <taxon>Osteoglossomorpha</taxon>
        <taxon>Osteoglossiformes</taxon>
        <taxon>Mormyridae</taxon>
        <taxon>Paramormyrops</taxon>
    </lineage>
</organism>
<dbReference type="SUPFAM" id="SSF56436">
    <property type="entry name" value="C-type lectin-like"/>
    <property type="match status" value="1"/>
</dbReference>
<dbReference type="PROSITE" id="PS50041">
    <property type="entry name" value="C_TYPE_LECTIN_2"/>
    <property type="match status" value="1"/>
</dbReference>
<keyword evidence="3" id="KW-1185">Reference proteome</keyword>
<name>A0A3B3TA96_9TELE</name>
<dbReference type="InterPro" id="IPR016187">
    <property type="entry name" value="CTDL_fold"/>
</dbReference>
<dbReference type="Pfam" id="PF00059">
    <property type="entry name" value="Lectin_C"/>
    <property type="match status" value="1"/>
</dbReference>
<dbReference type="AlphaFoldDB" id="A0A3B3TA96"/>
<protein>
    <recommendedName>
        <fullName evidence="1">C-type lectin domain-containing protein</fullName>
    </recommendedName>
</protein>
<accession>A0A3B3TA96</accession>
<sequence>MPFKVYYPAMTYPIVALTSKKDYSLNESTFCCSAYGINATWNFTLIKENMNWSGAQNYCRHSNTDLATVRNKEDNDLIHKMVTSGTEAWIGLFQDTWEWSDQSNSSFRNFKIGQNGNMNNTCALAQVTWPETWDMTPCDEKHPFICYDGEL</sequence>
<dbReference type="PANTHER" id="PTHR45784:SF3">
    <property type="entry name" value="C-TYPE LECTIN DOMAIN FAMILY 4 MEMBER K-LIKE-RELATED"/>
    <property type="match status" value="1"/>
</dbReference>